<reference evidence="3" key="3">
    <citation type="submission" date="2017-02" db="EMBL/GenBank/DDBJ databases">
        <authorList>
            <person name="Peterson S.W."/>
        </authorList>
    </citation>
    <scope>NUCLEOTIDE SEQUENCE [LARGE SCALE GENOMIC DNA]</scope>
    <source>
        <strain evidence="3">VKM Ac-2052</strain>
    </source>
</reference>
<feature type="compositionally biased region" description="Basic and acidic residues" evidence="1">
    <location>
        <begin position="194"/>
        <end position="204"/>
    </location>
</feature>
<reference evidence="2 4" key="1">
    <citation type="journal article" date="2001" name="Int. J. Syst. Evol. Microbiol.">
        <title>Agreia bicolorata gen. nov., sp. nov., to accommodate actinobacteria isolated from narrow reed grass infected by the nematode Heteroanguina graminophila.</title>
        <authorList>
            <person name="Evtushenko L.I."/>
            <person name="Dorofeeva L.V."/>
            <person name="Dobrovolskaya T.G."/>
            <person name="Streshinskaya G.M."/>
            <person name="Subbotin S.A."/>
            <person name="Tiedje J.M."/>
        </authorList>
    </citation>
    <scope>NUCLEOTIDE SEQUENCE [LARGE SCALE GENOMIC DNA]</scope>
    <source>
        <strain evidence="2 4">VKM Ac-1804</strain>
    </source>
</reference>
<gene>
    <name evidence="3" type="ORF">SAMN06295879_3498</name>
    <name evidence="2" type="ORF">TZ00_07875</name>
</gene>
<organism evidence="3 5">
    <name type="scientific">Agreia bicolorata</name>
    <dbReference type="NCBI Taxonomy" id="110935"/>
    <lineage>
        <taxon>Bacteria</taxon>
        <taxon>Bacillati</taxon>
        <taxon>Actinomycetota</taxon>
        <taxon>Actinomycetes</taxon>
        <taxon>Micrococcales</taxon>
        <taxon>Microbacteriaceae</taxon>
        <taxon>Agreia</taxon>
    </lineage>
</organism>
<evidence type="ECO:0000313" key="2">
    <source>
        <dbReference type="EMBL" id="KJC64360.1"/>
    </source>
</evidence>
<sequence>MVLEGLPVTTRERTIADLFNEPGADLSVVADALRDGERADADLDTDRLVSLLTPHAKRLGYQTGVELYSHLRAMTRVDEERLSDLLTHTNLQELVGSVATDQLRELIAQMNEKSAAQIAATVASLRESVNENAKAVLPLAPIRVTIPRLPRVELPRNAFSRVKLSTLADLNELRASMLKSIPHTTMPEPPVASSDDKAGEPSDG</sequence>
<protein>
    <submittedName>
        <fullName evidence="3">Uncharacterized protein</fullName>
    </submittedName>
</protein>
<feature type="region of interest" description="Disordered" evidence="1">
    <location>
        <begin position="180"/>
        <end position="204"/>
    </location>
</feature>
<dbReference type="Proteomes" id="UP000032503">
    <property type="component" value="Unassembled WGS sequence"/>
</dbReference>
<proteinExistence type="predicted"/>
<dbReference type="Proteomes" id="UP000189735">
    <property type="component" value="Unassembled WGS sequence"/>
</dbReference>
<evidence type="ECO:0000313" key="4">
    <source>
        <dbReference type="Proteomes" id="UP000032503"/>
    </source>
</evidence>
<dbReference type="EMBL" id="JYFC01000003">
    <property type="protein sequence ID" value="KJC64360.1"/>
    <property type="molecule type" value="Genomic_DNA"/>
</dbReference>
<evidence type="ECO:0000256" key="1">
    <source>
        <dbReference type="SAM" id="MobiDB-lite"/>
    </source>
</evidence>
<accession>A0A1T4YLH4</accession>
<reference evidence="5" key="4">
    <citation type="submission" date="2017-02" db="EMBL/GenBank/DDBJ databases">
        <authorList>
            <person name="Varghese N."/>
            <person name="Submissions S."/>
        </authorList>
    </citation>
    <scope>NUCLEOTIDE SEQUENCE [LARGE SCALE GENOMIC DNA]</scope>
    <source>
        <strain evidence="5">VKM Ac-2052</strain>
    </source>
</reference>
<name>A0A1T4YLH4_9MICO</name>
<reference evidence="2" key="2">
    <citation type="submission" date="2015-02" db="EMBL/GenBank/DDBJ databases">
        <authorList>
            <person name="Vasilyev I.Y."/>
            <person name="Siniagina M.N."/>
            <person name="Malanin S.Y."/>
            <person name="Boulygina E.A."/>
            <person name="Grygoryeva T.V."/>
            <person name="Yarullina D.R."/>
            <person name="Ilinskaya O.N."/>
        </authorList>
    </citation>
    <scope>NUCLEOTIDE SEQUENCE</scope>
    <source>
        <strain evidence="2">VKM Ac-1804</strain>
    </source>
</reference>
<evidence type="ECO:0000313" key="3">
    <source>
        <dbReference type="EMBL" id="SKB02418.1"/>
    </source>
</evidence>
<keyword evidence="4" id="KW-1185">Reference proteome</keyword>
<dbReference type="AlphaFoldDB" id="A0A1T4YLH4"/>
<evidence type="ECO:0000313" key="5">
    <source>
        <dbReference type="Proteomes" id="UP000189735"/>
    </source>
</evidence>
<dbReference type="EMBL" id="FUYG01000012">
    <property type="protein sequence ID" value="SKB02418.1"/>
    <property type="molecule type" value="Genomic_DNA"/>
</dbReference>